<gene>
    <name evidence="1" type="ORF">AAFH96_33375</name>
</gene>
<dbReference type="Proteomes" id="UP001582793">
    <property type="component" value="Unassembled WGS sequence"/>
</dbReference>
<comment type="caution">
    <text evidence="1">The sequence shown here is derived from an EMBL/GenBank/DDBJ whole genome shotgun (WGS) entry which is preliminary data.</text>
</comment>
<accession>A0ABV5D1M8</accession>
<dbReference type="EMBL" id="JBCGDC010000182">
    <property type="protein sequence ID" value="MFB6397939.1"/>
    <property type="molecule type" value="Genomic_DNA"/>
</dbReference>
<reference evidence="1 2" key="1">
    <citation type="submission" date="2024-04" db="EMBL/GenBank/DDBJ databases">
        <title>Polymorphospora sp. isolated from Baiyangdian Lake in Xiong'an New Area.</title>
        <authorList>
            <person name="Zhang X."/>
            <person name="Liu J."/>
        </authorList>
    </citation>
    <scope>NUCLEOTIDE SEQUENCE [LARGE SCALE GENOMIC DNA]</scope>
    <source>
        <strain evidence="1 2">2-325</strain>
    </source>
</reference>
<protein>
    <submittedName>
        <fullName evidence="1">Uncharacterized protein</fullName>
    </submittedName>
</protein>
<evidence type="ECO:0000313" key="2">
    <source>
        <dbReference type="Proteomes" id="UP001582793"/>
    </source>
</evidence>
<evidence type="ECO:0000313" key="1">
    <source>
        <dbReference type="EMBL" id="MFB6397939.1"/>
    </source>
</evidence>
<name>A0ABV5D1M8_9ACTN</name>
<organism evidence="1 2">
    <name type="scientific">Polymorphospora lycopeni</name>
    <dbReference type="NCBI Taxonomy" id="3140240"/>
    <lineage>
        <taxon>Bacteria</taxon>
        <taxon>Bacillati</taxon>
        <taxon>Actinomycetota</taxon>
        <taxon>Actinomycetes</taxon>
        <taxon>Micromonosporales</taxon>
        <taxon>Micromonosporaceae</taxon>
        <taxon>Polymorphospora</taxon>
    </lineage>
</organism>
<keyword evidence="2" id="KW-1185">Reference proteome</keyword>
<sequence>MSVTVFSPAENMAAMRGPHLRTVRDSQRRCTGFVAVGSAENTVVSLVSSFAEVEW</sequence>
<proteinExistence type="predicted"/>
<dbReference type="RefSeq" id="WP_375736861.1">
    <property type="nucleotide sequence ID" value="NZ_JBCGDC010000182.1"/>
</dbReference>